<feature type="disulfide bond" description="Redox-active" evidence="4">
    <location>
        <begin position="66"/>
        <end position="70"/>
    </location>
</feature>
<feature type="binding site" evidence="3">
    <location>
        <position position="70"/>
    </location>
    <ligand>
        <name>Cu cation</name>
        <dbReference type="ChEBI" id="CHEBI:23378"/>
    </ligand>
</feature>
<dbReference type="Proteomes" id="UP001152467">
    <property type="component" value="Unassembled WGS sequence"/>
</dbReference>
<comment type="caution">
    <text evidence="6">The sequence shown here is derived from an EMBL/GenBank/DDBJ whole genome shotgun (WGS) entry which is preliminary data.</text>
</comment>
<dbReference type="SUPFAM" id="SSF52833">
    <property type="entry name" value="Thioredoxin-like"/>
    <property type="match status" value="1"/>
</dbReference>
<feature type="domain" description="Thioredoxin" evidence="5">
    <location>
        <begin position="12"/>
        <end position="199"/>
    </location>
</feature>
<evidence type="ECO:0000256" key="3">
    <source>
        <dbReference type="PIRSR" id="PIRSR603782-1"/>
    </source>
</evidence>
<dbReference type="EMBL" id="CAMAPC010000004">
    <property type="protein sequence ID" value="CAH9054148.1"/>
    <property type="molecule type" value="Genomic_DNA"/>
</dbReference>
<dbReference type="InterPro" id="IPR003782">
    <property type="entry name" value="SCO1/SenC"/>
</dbReference>
<protein>
    <recommendedName>
        <fullName evidence="5">Thioredoxin domain-containing protein</fullName>
    </recommendedName>
</protein>
<comment type="similarity">
    <text evidence="1">Belongs to the SCO1/2 family.</text>
</comment>
<dbReference type="PROSITE" id="PS51352">
    <property type="entry name" value="THIOREDOXIN_2"/>
    <property type="match status" value="1"/>
</dbReference>
<evidence type="ECO:0000313" key="8">
    <source>
        <dbReference type="Proteomes" id="UP001152467"/>
    </source>
</evidence>
<dbReference type="PANTHER" id="PTHR12151:SF25">
    <property type="entry name" value="LINALOOL DEHYDRATASE_ISOMERASE DOMAIN-CONTAINING PROTEIN"/>
    <property type="match status" value="1"/>
</dbReference>
<dbReference type="AlphaFoldDB" id="A0A9W4QV50"/>
<dbReference type="Pfam" id="PF02630">
    <property type="entry name" value="SCO1-SenC"/>
    <property type="match status" value="1"/>
</dbReference>
<keyword evidence="3" id="KW-0479">Metal-binding</keyword>
<evidence type="ECO:0000313" key="9">
    <source>
        <dbReference type="Proteomes" id="UP001152485"/>
    </source>
</evidence>
<keyword evidence="4" id="KW-1015">Disulfide bond</keyword>
<dbReference type="GO" id="GO:0046872">
    <property type="term" value="F:metal ion binding"/>
    <property type="evidence" value="ECO:0007669"/>
    <property type="project" value="UniProtKB-KW"/>
</dbReference>
<feature type="binding site" evidence="3">
    <location>
        <position position="66"/>
    </location>
    <ligand>
        <name>Cu cation</name>
        <dbReference type="ChEBI" id="CHEBI:23378"/>
    </ligand>
</feature>
<dbReference type="CDD" id="cd02968">
    <property type="entry name" value="SCO"/>
    <property type="match status" value="1"/>
</dbReference>
<dbReference type="PANTHER" id="PTHR12151">
    <property type="entry name" value="ELECTRON TRANSPORT PROTIN SCO1/SENC FAMILY MEMBER"/>
    <property type="match status" value="1"/>
</dbReference>
<dbReference type="PROSITE" id="PS51257">
    <property type="entry name" value="PROKAR_LIPOPROTEIN"/>
    <property type="match status" value="1"/>
</dbReference>
<dbReference type="InterPro" id="IPR036249">
    <property type="entry name" value="Thioredoxin-like_sf"/>
</dbReference>
<sequence length="202" mass="23025">MKWLWILVVMVLASCTELPEVSEHTLHYKNAKSLSAFELYDQHQQMVTNKDLKGQWTLVFLGYTHCPDICPMTLAKLSQVYDQLQVNNKLTVWFISVDPNRDDASKRRAYIDYFNKEFKGLSNVHAQLFPLVRNMGLIYAISNSDQPDYYVDHSASVALINPQGNLSAIFKAKFLAGEVPLIDASLIAEDFQIIAAQYANKF</sequence>
<keyword evidence="2 3" id="KW-0186">Copper</keyword>
<evidence type="ECO:0000259" key="5">
    <source>
        <dbReference type="PROSITE" id="PS51352"/>
    </source>
</evidence>
<name>A0A9W4QV50_9GAMM</name>
<evidence type="ECO:0000256" key="1">
    <source>
        <dbReference type="ARBA" id="ARBA00010996"/>
    </source>
</evidence>
<keyword evidence="8" id="KW-1185">Reference proteome</keyword>
<dbReference type="Proteomes" id="UP001152485">
    <property type="component" value="Unassembled WGS sequence"/>
</dbReference>
<dbReference type="RefSeq" id="WP_261593088.1">
    <property type="nucleotide sequence ID" value="NZ_CAMAPC010000004.1"/>
</dbReference>
<reference evidence="6 9" key="1">
    <citation type="submission" date="2022-07" db="EMBL/GenBank/DDBJ databases">
        <authorList>
            <person name="Criscuolo A."/>
        </authorList>
    </citation>
    <scope>NUCLEOTIDE SEQUENCE</scope>
    <source>
        <strain evidence="9">CIP 111951</strain>
        <strain evidence="6">CIP111854</strain>
        <strain evidence="7">CIP111951</strain>
    </source>
</reference>
<dbReference type="EMBL" id="CAMAPD010000008">
    <property type="protein sequence ID" value="CAH9058695.1"/>
    <property type="molecule type" value="Genomic_DNA"/>
</dbReference>
<dbReference type="InterPro" id="IPR013766">
    <property type="entry name" value="Thioredoxin_domain"/>
</dbReference>
<accession>A0A9W4QV50</accession>
<gene>
    <name evidence="6" type="ORF">PSECIP111854_01307</name>
    <name evidence="7" type="ORF">PSECIP111951_01924</name>
</gene>
<dbReference type="Gene3D" id="3.40.30.10">
    <property type="entry name" value="Glutaredoxin"/>
    <property type="match status" value="1"/>
</dbReference>
<evidence type="ECO:0000313" key="6">
    <source>
        <dbReference type="EMBL" id="CAH9054148.1"/>
    </source>
</evidence>
<proteinExistence type="inferred from homology"/>
<organism evidence="6 8">
    <name type="scientific">Pseudoalteromonas holothuriae</name>
    <dbReference type="NCBI Taxonomy" id="2963714"/>
    <lineage>
        <taxon>Bacteria</taxon>
        <taxon>Pseudomonadati</taxon>
        <taxon>Pseudomonadota</taxon>
        <taxon>Gammaproteobacteria</taxon>
        <taxon>Alteromonadales</taxon>
        <taxon>Pseudoalteromonadaceae</taxon>
        <taxon>Pseudoalteromonas</taxon>
    </lineage>
</organism>
<evidence type="ECO:0000313" key="7">
    <source>
        <dbReference type="EMBL" id="CAH9058695.1"/>
    </source>
</evidence>
<evidence type="ECO:0000256" key="2">
    <source>
        <dbReference type="ARBA" id="ARBA00023008"/>
    </source>
</evidence>
<evidence type="ECO:0000256" key="4">
    <source>
        <dbReference type="PIRSR" id="PIRSR603782-2"/>
    </source>
</evidence>
<feature type="binding site" evidence="3">
    <location>
        <position position="153"/>
    </location>
    <ligand>
        <name>Cu cation</name>
        <dbReference type="ChEBI" id="CHEBI:23378"/>
    </ligand>
</feature>